<keyword evidence="9" id="KW-1185">Reference proteome</keyword>
<dbReference type="InterPro" id="IPR000569">
    <property type="entry name" value="HECT_dom"/>
</dbReference>
<protein>
    <recommendedName>
        <fullName evidence="3">HECT-type E3 ubiquitin transferase</fullName>
        <ecNumber evidence="3">2.3.2.26</ecNumber>
    </recommendedName>
</protein>
<keyword evidence="5" id="KW-0833">Ubl conjugation pathway</keyword>
<dbReference type="Ensembl" id="ENSCCRT00000077276.2">
    <property type="protein sequence ID" value="ENSCCRP00000071324.2"/>
    <property type="gene ID" value="ENSCCRG00000038479.2"/>
</dbReference>
<reference evidence="8" key="1">
    <citation type="submission" date="2025-08" db="UniProtKB">
        <authorList>
            <consortium name="Ensembl"/>
        </authorList>
    </citation>
    <scope>IDENTIFICATION</scope>
</reference>
<evidence type="ECO:0000256" key="5">
    <source>
        <dbReference type="ARBA" id="ARBA00022786"/>
    </source>
</evidence>
<dbReference type="GeneTree" id="ENSGT00400000024202"/>
<evidence type="ECO:0000259" key="7">
    <source>
        <dbReference type="Pfam" id="PF00632"/>
    </source>
</evidence>
<comment type="pathway">
    <text evidence="2">Protein modification; protein ubiquitination.</text>
</comment>
<sequence length="770" mass="86376">MEALSNPREQNSEIESAVRNLLSCIRRHSSPQAHENPNSSPTVAPQPGTSASFGVGQTVSRPNTVQQEMQRAFPALYHGSRKRMKKMAPEPAKLTSVKFLEFQFCLLSKNSQKTPKDETVLLQAGLGRRTVNIPDNADHTEITKVLLQEYPKLQNLRGGWLPQKASGKFMIPNAFTYFLSFYQHCYCFSHVYLKGDSGQMKTTSLAQDSHGYTAKILKTSSNNGKNVIYIVPLQEEIDITPLPYNAPEFHNMPKNICMTCGISVPFQLLPCPLEDCQSNNVIESESDKEKENEEAHGLSHKSDVICLDACPICGEEFSAEVMPYHASTCAESFPEIFPSIMDGNSVDETASLPSQTSTRLQSTTFQLDPDHLTPGPSVSAESAPSMCDDWKRIELPERPAIQYRQCTLRQKEDEPPLKVRIDIREDMEDQEGRIKFFYKVPKIDWTRPLQCRLEGDVATGDGVQRHFFSMVMHKLQNGFLFNVGNGNGTALFEGQADHLIPSTSQVLLQSDLFVMTGRIIGNSFLHGGPSLASVSPAIVHVLLGGSPQTATITIEDVADIDIRETIQMLAVGDSKNDFTEDQKAPINQLAMSWDLPVLTTTKRTWLLHNLLQHAVLTRTWRQVKQLRQGLKETMVWQLLEARPDVASVIFPRQSMADCSTQVLLNNIIWPMEDEEGDNEPPFTTQCRISGYLRKFVETADQCKLKQLVKFWVGWELPMKEMQVKVVQAESPTSSTCFCILRLPAHYTTYDHFKKHLESCIATSDVGFGLV</sequence>
<dbReference type="GO" id="GO:0016567">
    <property type="term" value="P:protein ubiquitination"/>
    <property type="evidence" value="ECO:0007669"/>
    <property type="project" value="TreeGrafter"/>
</dbReference>
<evidence type="ECO:0000256" key="6">
    <source>
        <dbReference type="SAM" id="MobiDB-lite"/>
    </source>
</evidence>
<organism evidence="8 9">
    <name type="scientific">Cyprinus carpio carpio</name>
    <dbReference type="NCBI Taxonomy" id="630221"/>
    <lineage>
        <taxon>Eukaryota</taxon>
        <taxon>Metazoa</taxon>
        <taxon>Chordata</taxon>
        <taxon>Craniata</taxon>
        <taxon>Vertebrata</taxon>
        <taxon>Euteleostomi</taxon>
        <taxon>Actinopterygii</taxon>
        <taxon>Neopterygii</taxon>
        <taxon>Teleostei</taxon>
        <taxon>Ostariophysi</taxon>
        <taxon>Cypriniformes</taxon>
        <taxon>Cyprinidae</taxon>
        <taxon>Cyprininae</taxon>
        <taxon>Cyprinus</taxon>
    </lineage>
</organism>
<dbReference type="GO" id="GO:0005737">
    <property type="term" value="C:cytoplasm"/>
    <property type="evidence" value="ECO:0007669"/>
    <property type="project" value="TreeGrafter"/>
</dbReference>
<dbReference type="AlphaFoldDB" id="A0A8C1E346"/>
<dbReference type="Proteomes" id="UP001108240">
    <property type="component" value="Unplaced"/>
</dbReference>
<dbReference type="SUPFAM" id="SSF56204">
    <property type="entry name" value="Hect, E3 ligase catalytic domain"/>
    <property type="match status" value="1"/>
</dbReference>
<feature type="compositionally biased region" description="Polar residues" evidence="6">
    <location>
        <begin position="30"/>
        <end position="57"/>
    </location>
</feature>
<dbReference type="EC" id="2.3.2.26" evidence="3"/>
<proteinExistence type="predicted"/>
<dbReference type="PANTHER" id="PTHR11254:SF440">
    <property type="entry name" value="E3 UBIQUITIN-PROTEIN LIGASE NEDD-4"/>
    <property type="match status" value="1"/>
</dbReference>
<dbReference type="InterPro" id="IPR050409">
    <property type="entry name" value="E3_ubiq-protein_ligase"/>
</dbReference>
<name>A0A8C1E346_CYPCA</name>
<evidence type="ECO:0000256" key="2">
    <source>
        <dbReference type="ARBA" id="ARBA00004906"/>
    </source>
</evidence>
<dbReference type="PANTHER" id="PTHR11254">
    <property type="entry name" value="HECT DOMAIN UBIQUITIN-PROTEIN LIGASE"/>
    <property type="match status" value="1"/>
</dbReference>
<evidence type="ECO:0000256" key="3">
    <source>
        <dbReference type="ARBA" id="ARBA00012485"/>
    </source>
</evidence>
<feature type="region of interest" description="Disordered" evidence="6">
    <location>
        <begin position="29"/>
        <end position="57"/>
    </location>
</feature>
<dbReference type="GO" id="GO:0061630">
    <property type="term" value="F:ubiquitin protein ligase activity"/>
    <property type="evidence" value="ECO:0007669"/>
    <property type="project" value="UniProtKB-EC"/>
</dbReference>
<evidence type="ECO:0000313" key="8">
    <source>
        <dbReference type="Ensembl" id="ENSCCRP00000071324.2"/>
    </source>
</evidence>
<dbReference type="GO" id="GO:0006511">
    <property type="term" value="P:ubiquitin-dependent protein catabolic process"/>
    <property type="evidence" value="ECO:0007669"/>
    <property type="project" value="TreeGrafter"/>
</dbReference>
<accession>A0A8C1E346</accession>
<keyword evidence="4" id="KW-0808">Transferase</keyword>
<evidence type="ECO:0000256" key="1">
    <source>
        <dbReference type="ARBA" id="ARBA00000885"/>
    </source>
</evidence>
<evidence type="ECO:0000256" key="4">
    <source>
        <dbReference type="ARBA" id="ARBA00022679"/>
    </source>
</evidence>
<reference evidence="8" key="2">
    <citation type="submission" date="2025-09" db="UniProtKB">
        <authorList>
            <consortium name="Ensembl"/>
        </authorList>
    </citation>
    <scope>IDENTIFICATION</scope>
</reference>
<dbReference type="Gene3D" id="3.30.2410.10">
    <property type="entry name" value="Hect, E3 ligase catalytic domain"/>
    <property type="match status" value="1"/>
</dbReference>
<dbReference type="Gene3D" id="3.90.1750.10">
    <property type="entry name" value="Hect, E3 ligase catalytic domains"/>
    <property type="match status" value="1"/>
</dbReference>
<dbReference type="InterPro" id="IPR035983">
    <property type="entry name" value="Hect_E3_ubiquitin_ligase"/>
</dbReference>
<feature type="domain" description="HECT" evidence="7">
    <location>
        <begin position="496"/>
        <end position="769"/>
    </location>
</feature>
<comment type="catalytic activity">
    <reaction evidence="1">
        <text>S-ubiquitinyl-[E2 ubiquitin-conjugating enzyme]-L-cysteine + [acceptor protein]-L-lysine = [E2 ubiquitin-conjugating enzyme]-L-cysteine + N(6)-ubiquitinyl-[acceptor protein]-L-lysine.</text>
        <dbReference type="EC" id="2.3.2.26"/>
    </reaction>
</comment>
<evidence type="ECO:0000313" key="9">
    <source>
        <dbReference type="Proteomes" id="UP001108240"/>
    </source>
</evidence>
<dbReference type="Pfam" id="PF00632">
    <property type="entry name" value="HECT"/>
    <property type="match status" value="1"/>
</dbReference>